<keyword evidence="4" id="KW-0804">Transcription</keyword>
<dbReference type="Pfam" id="PF00126">
    <property type="entry name" value="HTH_1"/>
    <property type="match status" value="1"/>
</dbReference>
<dbReference type="InterPro" id="IPR000847">
    <property type="entry name" value="LysR_HTH_N"/>
</dbReference>
<comment type="caution">
    <text evidence="6">The sequence shown here is derived from an EMBL/GenBank/DDBJ whole genome shotgun (WGS) entry which is preliminary data.</text>
</comment>
<evidence type="ECO:0000313" key="6">
    <source>
        <dbReference type="EMBL" id="MBV0932933.1"/>
    </source>
</evidence>
<keyword evidence="3" id="KW-0238">DNA-binding</keyword>
<dbReference type="InterPro" id="IPR005119">
    <property type="entry name" value="LysR_subst-bd"/>
</dbReference>
<dbReference type="PANTHER" id="PTHR30126:SF99">
    <property type="entry name" value="TRANSCRIPTIONAL REGULATOR LYSR FAMILY"/>
    <property type="match status" value="1"/>
</dbReference>
<proteinExistence type="inferred from homology"/>
<evidence type="ECO:0000256" key="2">
    <source>
        <dbReference type="ARBA" id="ARBA00023015"/>
    </source>
</evidence>
<dbReference type="PANTHER" id="PTHR30126">
    <property type="entry name" value="HTH-TYPE TRANSCRIPTIONAL REGULATOR"/>
    <property type="match status" value="1"/>
</dbReference>
<evidence type="ECO:0000256" key="1">
    <source>
        <dbReference type="ARBA" id="ARBA00009437"/>
    </source>
</evidence>
<gene>
    <name evidence="6" type="ORF">KTN04_06235</name>
</gene>
<evidence type="ECO:0000256" key="4">
    <source>
        <dbReference type="ARBA" id="ARBA00023163"/>
    </source>
</evidence>
<dbReference type="EMBL" id="JAHQZT010000006">
    <property type="protein sequence ID" value="MBV0932933.1"/>
    <property type="molecule type" value="Genomic_DNA"/>
</dbReference>
<reference evidence="6 7" key="1">
    <citation type="submission" date="2021-06" db="EMBL/GenBank/DDBJ databases">
        <title>Bacterium isolated from marine sediment.</title>
        <authorList>
            <person name="Zhu K.-L."/>
            <person name="Du Z.-J."/>
            <person name="Liang Q.-Y."/>
        </authorList>
    </citation>
    <scope>NUCLEOTIDE SEQUENCE [LARGE SCALE GENOMIC DNA]</scope>
    <source>
        <strain evidence="6 7">A346</strain>
    </source>
</reference>
<dbReference type="CDD" id="cd05466">
    <property type="entry name" value="PBP2_LTTR_substrate"/>
    <property type="match status" value="1"/>
</dbReference>
<protein>
    <submittedName>
        <fullName evidence="6">LysR family transcriptional regulator</fullName>
    </submittedName>
</protein>
<dbReference type="RefSeq" id="WP_217334360.1">
    <property type="nucleotide sequence ID" value="NZ_JAHQZT010000006.1"/>
</dbReference>
<evidence type="ECO:0000313" key="7">
    <source>
        <dbReference type="Proteomes" id="UP000755551"/>
    </source>
</evidence>
<evidence type="ECO:0000259" key="5">
    <source>
        <dbReference type="PROSITE" id="PS50931"/>
    </source>
</evidence>
<sequence>MLNPTWLKTFRTLVDVGHFTRTAERLHMTQPGVSQHIRKLEQACGHLLLCRDGKGFELSEQGRSVYRYALELEAREARLLADLGADAPFSGVCRIACSGAMAMKLYPPLLALQNRHPGLVSELEAAPAQRVLQQVRDGDIDLGIVTRMPTPALFEQEPLGFESLSLVLPRQTGRDQTLAERLKALGLIHHPDALEYLELYCVHCGEAELERLDIAALPRAGYINQLHQILQPVAHGIGFTVLPQSTVDQFAAPEALQIHTPRQPVQEPLYLIHKRNRQLPARFDTLRETLRRSLAPSSSDLSGAPR</sequence>
<dbReference type="PROSITE" id="PS50931">
    <property type="entry name" value="HTH_LYSR"/>
    <property type="match status" value="1"/>
</dbReference>
<dbReference type="Pfam" id="PF03466">
    <property type="entry name" value="LysR_substrate"/>
    <property type="match status" value="1"/>
</dbReference>
<evidence type="ECO:0000256" key="3">
    <source>
        <dbReference type="ARBA" id="ARBA00023125"/>
    </source>
</evidence>
<keyword evidence="7" id="KW-1185">Reference proteome</keyword>
<keyword evidence="2" id="KW-0805">Transcription regulation</keyword>
<dbReference type="Proteomes" id="UP000755551">
    <property type="component" value="Unassembled WGS sequence"/>
</dbReference>
<comment type="similarity">
    <text evidence="1">Belongs to the LysR transcriptional regulatory family.</text>
</comment>
<organism evidence="6 7">
    <name type="scientific">Marinobacterium weihaiense</name>
    <dbReference type="NCBI Taxonomy" id="2851016"/>
    <lineage>
        <taxon>Bacteria</taxon>
        <taxon>Pseudomonadati</taxon>
        <taxon>Pseudomonadota</taxon>
        <taxon>Gammaproteobacteria</taxon>
        <taxon>Oceanospirillales</taxon>
        <taxon>Oceanospirillaceae</taxon>
        <taxon>Marinobacterium</taxon>
    </lineage>
</organism>
<name>A0ABS6M9G9_9GAMM</name>
<accession>A0ABS6M9G9</accession>
<feature type="domain" description="HTH lysR-type" evidence="5">
    <location>
        <begin position="2"/>
        <end position="59"/>
    </location>
</feature>